<feature type="chain" id="PRO_5011689805" evidence="1">
    <location>
        <begin position="26"/>
        <end position="137"/>
    </location>
</feature>
<accession>A0A1G8G9M5</accession>
<reference evidence="3" key="1">
    <citation type="submission" date="2016-10" db="EMBL/GenBank/DDBJ databases">
        <authorList>
            <person name="Varghese N."/>
            <person name="Submissions S."/>
        </authorList>
    </citation>
    <scope>NUCLEOTIDE SEQUENCE [LARGE SCALE GENOMIC DNA]</scope>
    <source>
        <strain evidence="3">DSM 15363</strain>
    </source>
</reference>
<evidence type="ECO:0000313" key="2">
    <source>
        <dbReference type="EMBL" id="SDH91118.1"/>
    </source>
</evidence>
<keyword evidence="1" id="KW-0732">Signal</keyword>
<proteinExistence type="predicted"/>
<gene>
    <name evidence="2" type="ORF">SAMN04489796_105142</name>
</gene>
<dbReference type="Proteomes" id="UP000199492">
    <property type="component" value="Unassembled WGS sequence"/>
</dbReference>
<dbReference type="RefSeq" id="WP_139181072.1">
    <property type="nucleotide sequence ID" value="NZ_FNCZ01000005.1"/>
</dbReference>
<evidence type="ECO:0000256" key="1">
    <source>
        <dbReference type="SAM" id="SignalP"/>
    </source>
</evidence>
<dbReference type="STRING" id="262004.SAMN04489796_105142"/>
<name>A0A1G8G9M5_9FLAO</name>
<dbReference type="OrthoDB" id="1438941at2"/>
<dbReference type="EMBL" id="FNCZ01000005">
    <property type="protein sequence ID" value="SDH91118.1"/>
    <property type="molecule type" value="Genomic_DNA"/>
</dbReference>
<keyword evidence="3" id="KW-1185">Reference proteome</keyword>
<sequence>MKKTFKTYLSLVVVLLLSTFANLHANDAFNNTTNTLAVEHCNATHNYAKQATNATFIPYHKDSDDRKNVEIVESNNVEDEEASTKKQFYKNYLETAFINALLFEQSSKQLQKSIYRPQSDINEPGLRLHVQFQVFII</sequence>
<dbReference type="AlphaFoldDB" id="A0A1G8G9M5"/>
<organism evidence="2 3">
    <name type="scientific">Winogradskyella thalassocola</name>
    <dbReference type="NCBI Taxonomy" id="262004"/>
    <lineage>
        <taxon>Bacteria</taxon>
        <taxon>Pseudomonadati</taxon>
        <taxon>Bacteroidota</taxon>
        <taxon>Flavobacteriia</taxon>
        <taxon>Flavobacteriales</taxon>
        <taxon>Flavobacteriaceae</taxon>
        <taxon>Winogradskyella</taxon>
    </lineage>
</organism>
<protein>
    <submittedName>
        <fullName evidence="2">Uncharacterized protein</fullName>
    </submittedName>
</protein>
<evidence type="ECO:0000313" key="3">
    <source>
        <dbReference type="Proteomes" id="UP000199492"/>
    </source>
</evidence>
<feature type="signal peptide" evidence="1">
    <location>
        <begin position="1"/>
        <end position="25"/>
    </location>
</feature>